<keyword evidence="2" id="KW-1185">Reference proteome</keyword>
<protein>
    <submittedName>
        <fullName evidence="1">Uncharacterized protein</fullName>
    </submittedName>
</protein>
<accession>A0ABU6Z5G9</accession>
<proteinExistence type="predicted"/>
<name>A0ABU6Z5G9_9FABA</name>
<sequence>MLSYEILDEWYFKEINMTDRSESESSDWTVTWNYGRKERVEKNSFILEEVEGAMKLNSSLETYESVCSSGVGFDESIIVASHIKQLGSARKEEYMNINEKVSKLNIRQCSSTPTLEIGPGMSDGDEDFMPGLKELNEARELKRK</sequence>
<evidence type="ECO:0000313" key="2">
    <source>
        <dbReference type="Proteomes" id="UP001341840"/>
    </source>
</evidence>
<reference evidence="1 2" key="1">
    <citation type="journal article" date="2023" name="Plants (Basel)">
        <title>Bridging the Gap: Combining Genomics and Transcriptomics Approaches to Understand Stylosanthes scabra, an Orphan Legume from the Brazilian Caatinga.</title>
        <authorList>
            <person name="Ferreira-Neto J.R.C."/>
            <person name="da Silva M.D."/>
            <person name="Binneck E."/>
            <person name="de Melo N.F."/>
            <person name="da Silva R.H."/>
            <person name="de Melo A.L.T.M."/>
            <person name="Pandolfi V."/>
            <person name="Bustamante F.O."/>
            <person name="Brasileiro-Vidal A.C."/>
            <person name="Benko-Iseppon A.M."/>
        </authorList>
    </citation>
    <scope>NUCLEOTIDE SEQUENCE [LARGE SCALE GENOMIC DNA]</scope>
    <source>
        <tissue evidence="1">Leaves</tissue>
    </source>
</reference>
<comment type="caution">
    <text evidence="1">The sequence shown here is derived from an EMBL/GenBank/DDBJ whole genome shotgun (WGS) entry which is preliminary data.</text>
</comment>
<organism evidence="1 2">
    <name type="scientific">Stylosanthes scabra</name>
    <dbReference type="NCBI Taxonomy" id="79078"/>
    <lineage>
        <taxon>Eukaryota</taxon>
        <taxon>Viridiplantae</taxon>
        <taxon>Streptophyta</taxon>
        <taxon>Embryophyta</taxon>
        <taxon>Tracheophyta</taxon>
        <taxon>Spermatophyta</taxon>
        <taxon>Magnoliopsida</taxon>
        <taxon>eudicotyledons</taxon>
        <taxon>Gunneridae</taxon>
        <taxon>Pentapetalae</taxon>
        <taxon>rosids</taxon>
        <taxon>fabids</taxon>
        <taxon>Fabales</taxon>
        <taxon>Fabaceae</taxon>
        <taxon>Papilionoideae</taxon>
        <taxon>50 kb inversion clade</taxon>
        <taxon>dalbergioids sensu lato</taxon>
        <taxon>Dalbergieae</taxon>
        <taxon>Pterocarpus clade</taxon>
        <taxon>Stylosanthes</taxon>
    </lineage>
</organism>
<dbReference type="Proteomes" id="UP001341840">
    <property type="component" value="Unassembled WGS sequence"/>
</dbReference>
<gene>
    <name evidence="1" type="ORF">PIB30_015784</name>
</gene>
<evidence type="ECO:0000313" key="1">
    <source>
        <dbReference type="EMBL" id="MED6217221.1"/>
    </source>
</evidence>
<dbReference type="EMBL" id="JASCZI010271904">
    <property type="protein sequence ID" value="MED6217221.1"/>
    <property type="molecule type" value="Genomic_DNA"/>
</dbReference>